<keyword evidence="10 12" id="KW-0472">Membrane</keyword>
<dbReference type="InterPro" id="IPR050558">
    <property type="entry name" value="PTS_Sugar-Specific_Components"/>
</dbReference>
<dbReference type="GO" id="GO:0015771">
    <property type="term" value="P:trehalose transport"/>
    <property type="evidence" value="ECO:0007669"/>
    <property type="project" value="TreeGrafter"/>
</dbReference>
<dbReference type="RefSeq" id="WP_159115653.1">
    <property type="nucleotide sequence ID" value="NZ_UICQ01000001.1"/>
</dbReference>
<evidence type="ECO:0000313" key="15">
    <source>
        <dbReference type="Proteomes" id="UP000431451"/>
    </source>
</evidence>
<evidence type="ECO:0000259" key="13">
    <source>
        <dbReference type="PROSITE" id="PS51098"/>
    </source>
</evidence>
<dbReference type="PANTHER" id="PTHR30175:SF1">
    <property type="entry name" value="PTS SYSTEM ARBUTIN-, CELLOBIOSE-, AND SALICIN-SPECIFIC EIIBC COMPONENT-RELATED"/>
    <property type="match status" value="1"/>
</dbReference>
<reference evidence="14 15" key="1">
    <citation type="submission" date="2018-06" db="EMBL/GenBank/DDBJ databases">
        <authorList>
            <consortium name="IHU Genomes"/>
        </authorList>
    </citation>
    <scope>NUCLEOTIDE SEQUENCE [LARGE SCALE GENOMIC DNA]</scope>
    <source>
        <strain evidence="14 15">NEC25</strain>
    </source>
</reference>
<keyword evidence="6" id="KW-0598">Phosphotransferase system</keyword>
<dbReference type="PROSITE" id="PS01035">
    <property type="entry name" value="PTS_EIIB_TYPE_1_CYS"/>
    <property type="match status" value="1"/>
</dbReference>
<dbReference type="GO" id="GO:0090589">
    <property type="term" value="F:protein-phosphocysteine-trehalose phosphotransferase system transporter activity"/>
    <property type="evidence" value="ECO:0007669"/>
    <property type="project" value="TreeGrafter"/>
</dbReference>
<dbReference type="PANTHER" id="PTHR30175">
    <property type="entry name" value="PHOSPHOTRANSFERASE SYSTEM TRANSPORT PROTEIN"/>
    <property type="match status" value="1"/>
</dbReference>
<dbReference type="SUPFAM" id="SSF55604">
    <property type="entry name" value="Glucose permease domain IIB"/>
    <property type="match status" value="1"/>
</dbReference>
<dbReference type="Pfam" id="PF00367">
    <property type="entry name" value="PTS_EIIB"/>
    <property type="match status" value="1"/>
</dbReference>
<feature type="transmembrane region" description="Helical" evidence="12">
    <location>
        <begin position="114"/>
        <end position="137"/>
    </location>
</feature>
<keyword evidence="2" id="KW-0813">Transport</keyword>
<evidence type="ECO:0000313" key="14">
    <source>
        <dbReference type="EMBL" id="VCT83154.1"/>
    </source>
</evidence>
<proteinExistence type="predicted"/>
<evidence type="ECO:0000256" key="1">
    <source>
        <dbReference type="ARBA" id="ARBA00004651"/>
    </source>
</evidence>
<evidence type="ECO:0000256" key="10">
    <source>
        <dbReference type="ARBA" id="ARBA00023136"/>
    </source>
</evidence>
<evidence type="ECO:0000256" key="6">
    <source>
        <dbReference type="ARBA" id="ARBA00022683"/>
    </source>
</evidence>
<protein>
    <submittedName>
        <fullName evidence="14">PTS system beta-glucoside-specific EIIBCA component</fullName>
    </submittedName>
</protein>
<dbReference type="InterPro" id="IPR036878">
    <property type="entry name" value="Glu_permease_IIB"/>
</dbReference>
<evidence type="ECO:0000256" key="3">
    <source>
        <dbReference type="ARBA" id="ARBA00022475"/>
    </source>
</evidence>
<dbReference type="Proteomes" id="UP000431451">
    <property type="component" value="Unassembled WGS sequence"/>
</dbReference>
<feature type="domain" description="PTS EIIB type-1" evidence="13">
    <location>
        <begin position="6"/>
        <end position="88"/>
    </location>
</feature>
<keyword evidence="7 12" id="KW-0812">Transmembrane</keyword>
<keyword evidence="5" id="KW-0808">Transferase</keyword>
<keyword evidence="9 12" id="KW-1133">Transmembrane helix</keyword>
<evidence type="ECO:0000256" key="12">
    <source>
        <dbReference type="SAM" id="Phobius"/>
    </source>
</evidence>
<keyword evidence="4" id="KW-0762">Sugar transport</keyword>
<dbReference type="AlphaFoldDB" id="A0A653ANW6"/>
<dbReference type="GO" id="GO:0005886">
    <property type="term" value="C:plasma membrane"/>
    <property type="evidence" value="ECO:0007669"/>
    <property type="project" value="UniProtKB-SubCell"/>
</dbReference>
<evidence type="ECO:0000256" key="4">
    <source>
        <dbReference type="ARBA" id="ARBA00022597"/>
    </source>
</evidence>
<sequence length="177" mass="20313">MSKKYETLAQSIVEKVGGIENISNVYHCQTRLRFNLKNDDKADQKALESMDEIAKVMISNAVFQVVIGTHVKEVYEEVEKIVQPQKLKEDITSSKKKNPVSVFIDFISGTFMPVIPAMSGAGMIKAVLALLTVFNIISTDSQTYYVLNFFSDAVFYLRRLYEQRRNYGMLLYIQRYI</sequence>
<dbReference type="CDD" id="cd00212">
    <property type="entry name" value="PTS_IIB_glc"/>
    <property type="match status" value="1"/>
</dbReference>
<dbReference type="GO" id="GO:0016301">
    <property type="term" value="F:kinase activity"/>
    <property type="evidence" value="ECO:0007669"/>
    <property type="project" value="UniProtKB-KW"/>
</dbReference>
<evidence type="ECO:0000256" key="9">
    <source>
        <dbReference type="ARBA" id="ARBA00022989"/>
    </source>
</evidence>
<evidence type="ECO:0000256" key="7">
    <source>
        <dbReference type="ARBA" id="ARBA00022692"/>
    </source>
</evidence>
<dbReference type="InterPro" id="IPR018113">
    <property type="entry name" value="PTrfase_EIIB_Cys"/>
</dbReference>
<accession>A0A653ANW6</accession>
<dbReference type="FunFam" id="3.30.1360.60:FF:000001">
    <property type="entry name" value="PTS system glucose-specific IIBC component PtsG"/>
    <property type="match status" value="1"/>
</dbReference>
<dbReference type="Gene3D" id="3.30.1360.60">
    <property type="entry name" value="Glucose permease domain IIB"/>
    <property type="match status" value="1"/>
</dbReference>
<keyword evidence="3" id="KW-1003">Cell membrane</keyword>
<comment type="subcellular location">
    <subcellularLocation>
        <location evidence="1">Cell membrane</location>
        <topology evidence="1">Multi-pass membrane protein</topology>
    </subcellularLocation>
</comment>
<dbReference type="EMBL" id="UWJD01000001">
    <property type="protein sequence ID" value="VCT83154.1"/>
    <property type="molecule type" value="Genomic_DNA"/>
</dbReference>
<evidence type="ECO:0000256" key="11">
    <source>
        <dbReference type="PROSITE-ProRule" id="PRU00421"/>
    </source>
</evidence>
<evidence type="ECO:0000256" key="2">
    <source>
        <dbReference type="ARBA" id="ARBA00022448"/>
    </source>
</evidence>
<gene>
    <name evidence="14" type="primary">bglF_1</name>
    <name evidence="14" type="ORF">CNEONATNEC25_00749</name>
</gene>
<name>A0A653ANW6_9CLOT</name>
<dbReference type="GO" id="GO:0008982">
    <property type="term" value="F:protein-N(PI)-phosphohistidine-sugar phosphotransferase activity"/>
    <property type="evidence" value="ECO:0007669"/>
    <property type="project" value="InterPro"/>
</dbReference>
<feature type="active site" description="Phosphocysteine intermediate; for EIIB activity" evidence="11">
    <location>
        <position position="28"/>
    </location>
</feature>
<keyword evidence="8" id="KW-0418">Kinase</keyword>
<dbReference type="InterPro" id="IPR001996">
    <property type="entry name" value="PTS_IIB_1"/>
</dbReference>
<dbReference type="GO" id="GO:0009401">
    <property type="term" value="P:phosphoenolpyruvate-dependent sugar phosphotransferase system"/>
    <property type="evidence" value="ECO:0007669"/>
    <property type="project" value="UniProtKB-KW"/>
</dbReference>
<organism evidence="14 15">
    <name type="scientific">Clostridium neonatale</name>
    <dbReference type="NCBI Taxonomy" id="137838"/>
    <lineage>
        <taxon>Bacteria</taxon>
        <taxon>Bacillati</taxon>
        <taxon>Bacillota</taxon>
        <taxon>Clostridia</taxon>
        <taxon>Eubacteriales</taxon>
        <taxon>Clostridiaceae</taxon>
        <taxon>Clostridium</taxon>
    </lineage>
</organism>
<evidence type="ECO:0000256" key="5">
    <source>
        <dbReference type="ARBA" id="ARBA00022679"/>
    </source>
</evidence>
<dbReference type="PROSITE" id="PS51098">
    <property type="entry name" value="PTS_EIIB_TYPE_1"/>
    <property type="match status" value="1"/>
</dbReference>
<evidence type="ECO:0000256" key="8">
    <source>
        <dbReference type="ARBA" id="ARBA00022777"/>
    </source>
</evidence>